<evidence type="ECO:0000256" key="7">
    <source>
        <dbReference type="SAM" id="Phobius"/>
    </source>
</evidence>
<evidence type="ECO:0000256" key="6">
    <source>
        <dbReference type="ARBA" id="ARBA00023136"/>
    </source>
</evidence>
<accession>A0A7S2XB64</accession>
<comment type="similarity">
    <text evidence="2">Belongs to the glycosyltransferase 31 family. Beta3-Gal-T subfamily.</text>
</comment>
<name>A0A7S2XB64_9EUKA</name>
<dbReference type="PANTHER" id="PTHR23033">
    <property type="entry name" value="BETA1,3-GALACTOSYLTRANSFERASE"/>
    <property type="match status" value="1"/>
</dbReference>
<gene>
    <name evidence="8" type="ORF">LSP00402_LOCUS10512</name>
</gene>
<evidence type="ECO:0000313" key="8">
    <source>
        <dbReference type="EMBL" id="CAD9765126.1"/>
    </source>
</evidence>
<dbReference type="GO" id="GO:0016263">
    <property type="term" value="F:glycoprotein-N-acetylgalactosamine 3-beta-galactosyltransferase activity"/>
    <property type="evidence" value="ECO:0007669"/>
    <property type="project" value="TreeGrafter"/>
</dbReference>
<evidence type="ECO:0000256" key="2">
    <source>
        <dbReference type="ARBA" id="ARBA00006462"/>
    </source>
</evidence>
<evidence type="ECO:0000256" key="5">
    <source>
        <dbReference type="ARBA" id="ARBA00022989"/>
    </source>
</evidence>
<keyword evidence="3 7" id="KW-0812">Transmembrane</keyword>
<dbReference type="PANTHER" id="PTHR23033:SF14">
    <property type="entry name" value="GLYCOPROTEIN-N-ACETYLGALACTOSAMINE 3-BETA-GALACTOSYLTRANSFERASE 1-RELATED"/>
    <property type="match status" value="1"/>
</dbReference>
<keyword evidence="5 7" id="KW-1133">Transmembrane helix</keyword>
<organism evidence="8">
    <name type="scientific">Lotharella oceanica</name>
    <dbReference type="NCBI Taxonomy" id="641309"/>
    <lineage>
        <taxon>Eukaryota</taxon>
        <taxon>Sar</taxon>
        <taxon>Rhizaria</taxon>
        <taxon>Cercozoa</taxon>
        <taxon>Chlorarachniophyceae</taxon>
        <taxon>Lotharella</taxon>
    </lineage>
</organism>
<evidence type="ECO:0000256" key="3">
    <source>
        <dbReference type="ARBA" id="ARBA00022692"/>
    </source>
</evidence>
<dbReference type="InterPro" id="IPR026050">
    <property type="entry name" value="C1GALT1/C1GALT1_chp1"/>
</dbReference>
<keyword evidence="6 7" id="KW-0472">Membrane</keyword>
<feature type="transmembrane region" description="Helical" evidence="7">
    <location>
        <begin position="71"/>
        <end position="89"/>
    </location>
</feature>
<dbReference type="EMBL" id="HBHP01016969">
    <property type="protein sequence ID" value="CAD9765126.1"/>
    <property type="molecule type" value="Transcribed_RNA"/>
</dbReference>
<evidence type="ECO:0000256" key="1">
    <source>
        <dbReference type="ARBA" id="ARBA00004606"/>
    </source>
</evidence>
<keyword evidence="4" id="KW-0735">Signal-anchor</keyword>
<reference evidence="8" key="1">
    <citation type="submission" date="2021-01" db="EMBL/GenBank/DDBJ databases">
        <authorList>
            <person name="Corre E."/>
            <person name="Pelletier E."/>
            <person name="Niang G."/>
            <person name="Scheremetjew M."/>
            <person name="Finn R."/>
            <person name="Kale V."/>
            <person name="Holt S."/>
            <person name="Cochrane G."/>
            <person name="Meng A."/>
            <person name="Brown T."/>
            <person name="Cohen L."/>
        </authorList>
    </citation>
    <scope>NUCLEOTIDE SEQUENCE</scope>
    <source>
        <strain evidence="8">CCMP622</strain>
    </source>
</reference>
<comment type="subcellular location">
    <subcellularLocation>
        <location evidence="1">Membrane</location>
        <topology evidence="1">Single-pass type II membrane protein</topology>
    </subcellularLocation>
</comment>
<dbReference type="AlphaFoldDB" id="A0A7S2XB64"/>
<evidence type="ECO:0000256" key="4">
    <source>
        <dbReference type="ARBA" id="ARBA00022968"/>
    </source>
</evidence>
<proteinExistence type="inferred from homology"/>
<sequence length="438" mass="49131">MRLVSIAAGAVRGCALCAHVFYRIVVAIFRLVFCRCFQARGEMLARSHRVESRHMEWTRQYYWKASKARCVQRLIISLAMFVSAGMLYFDTQLLPRHWSEGEEDEIAIGMLNHNMPQWSAPMPANSSSVPDILILVSPGKGQAYDHRQWVDTVLDTWGGNLPNGVGMVFLHCTKVQNETTWCPPGRLLEFEAFVWALRHTLDNRAARRWIVRVQLGTYVILSNLIRYLSTFDSSLPHFLGHRIVTETTAFHEPPAGLALTFTAASLLTVSCAQIHRYSLPRSEKRESELAAALAKCSTESGVRISSTSTMDGQQRFNAHSALAPTPVPCAPESITFYHQSVTEARWLHCALTNRDKWAGMSPEARHRAMHEAWENATVPREASAESWGDWILSQLPPMGSDAVAEFDRAGFGRSLPADDSAVWNHLLAKLEIANVSDR</sequence>
<dbReference type="Gene3D" id="3.90.550.50">
    <property type="match status" value="1"/>
</dbReference>
<dbReference type="GO" id="GO:0016020">
    <property type="term" value="C:membrane"/>
    <property type="evidence" value="ECO:0007669"/>
    <property type="project" value="UniProtKB-SubCell"/>
</dbReference>
<protein>
    <submittedName>
        <fullName evidence="8">Uncharacterized protein</fullName>
    </submittedName>
</protein>